<dbReference type="EMBL" id="UOEK01000020">
    <property type="protein sequence ID" value="VAV91985.1"/>
    <property type="molecule type" value="Genomic_DNA"/>
</dbReference>
<dbReference type="InterPro" id="IPR043129">
    <property type="entry name" value="ATPase_NBD"/>
</dbReference>
<sequence>MKILAIDTATPASSVAVGEGDRLLAMNLSVNRMGHLSFLIPAIDMCFSQVGWTPRDIDAVAVDVGPGPYTGLRIGVATAQAVAASLGVPIIPVGSLTALAWRAATGRRRIWPVVDMRRNQVATQAFMPVPGGVVSDGPAQVVSVSEFQALLSSDGIETLVVGDVAATGDEFLRGVQRAKRGRPRYPTADIILEIANLRAESGEYSSVDEIRPRYMREPDAAIRWSEFREEGIWPGSEST</sequence>
<dbReference type="SUPFAM" id="SSF53067">
    <property type="entry name" value="Actin-like ATPase domain"/>
    <property type="match status" value="2"/>
</dbReference>
<dbReference type="PANTHER" id="PTHR11735">
    <property type="entry name" value="TRNA N6-ADENOSINE THREONYLCARBAMOYLTRANSFERASE"/>
    <property type="match status" value="1"/>
</dbReference>
<gene>
    <name evidence="2" type="ORF">MNBD_ACTINO02-1724</name>
</gene>
<proteinExistence type="predicted"/>
<dbReference type="CDD" id="cd24032">
    <property type="entry name" value="ASKHA_NBD_TsaB"/>
    <property type="match status" value="1"/>
</dbReference>
<reference evidence="2" key="1">
    <citation type="submission" date="2018-06" db="EMBL/GenBank/DDBJ databases">
        <authorList>
            <person name="Zhirakovskaya E."/>
        </authorList>
    </citation>
    <scope>NUCLEOTIDE SEQUENCE</scope>
</reference>
<evidence type="ECO:0000259" key="1">
    <source>
        <dbReference type="Pfam" id="PF00814"/>
    </source>
</evidence>
<evidence type="ECO:0000313" key="2">
    <source>
        <dbReference type="EMBL" id="VAV91985.1"/>
    </source>
</evidence>
<dbReference type="NCBIfam" id="TIGR03725">
    <property type="entry name" value="T6A_YeaZ"/>
    <property type="match status" value="1"/>
</dbReference>
<feature type="domain" description="Gcp-like" evidence="1">
    <location>
        <begin position="35"/>
        <end position="124"/>
    </location>
</feature>
<dbReference type="GO" id="GO:0002949">
    <property type="term" value="P:tRNA threonylcarbamoyladenosine modification"/>
    <property type="evidence" value="ECO:0007669"/>
    <property type="project" value="InterPro"/>
</dbReference>
<accession>A0A3B0SA74</accession>
<protein>
    <submittedName>
        <fullName evidence="2">tRNA threonylcarbamoyladenosine biosynthesis protein TsaB</fullName>
    </submittedName>
</protein>
<organism evidence="2">
    <name type="scientific">hydrothermal vent metagenome</name>
    <dbReference type="NCBI Taxonomy" id="652676"/>
    <lineage>
        <taxon>unclassified sequences</taxon>
        <taxon>metagenomes</taxon>
        <taxon>ecological metagenomes</taxon>
    </lineage>
</organism>
<dbReference type="AlphaFoldDB" id="A0A3B0SA74"/>
<dbReference type="Pfam" id="PF00814">
    <property type="entry name" value="TsaD"/>
    <property type="match status" value="1"/>
</dbReference>
<name>A0A3B0SA74_9ZZZZ</name>
<dbReference type="GO" id="GO:0005829">
    <property type="term" value="C:cytosol"/>
    <property type="evidence" value="ECO:0007669"/>
    <property type="project" value="TreeGrafter"/>
</dbReference>
<dbReference type="InterPro" id="IPR022496">
    <property type="entry name" value="T6A_TsaB"/>
</dbReference>
<dbReference type="PANTHER" id="PTHR11735:SF11">
    <property type="entry name" value="TRNA THREONYLCARBAMOYLADENOSINE BIOSYNTHESIS PROTEIN TSAB"/>
    <property type="match status" value="1"/>
</dbReference>
<dbReference type="Gene3D" id="3.30.420.40">
    <property type="match status" value="2"/>
</dbReference>
<dbReference type="InterPro" id="IPR000905">
    <property type="entry name" value="Gcp-like_dom"/>
</dbReference>